<dbReference type="AlphaFoldDB" id="A0A0D2FZ17"/>
<dbReference type="HOGENOM" id="CLU_1440876_0_0_1"/>
<dbReference type="Proteomes" id="UP000054266">
    <property type="component" value="Unassembled WGS sequence"/>
</dbReference>
<gene>
    <name evidence="2" type="ORF">PV04_07407</name>
</gene>
<feature type="region of interest" description="Disordered" evidence="1">
    <location>
        <begin position="57"/>
        <end position="87"/>
    </location>
</feature>
<proteinExistence type="predicted"/>
<protein>
    <submittedName>
        <fullName evidence="2">Uncharacterized protein</fullName>
    </submittedName>
</protein>
<feature type="compositionally biased region" description="Acidic residues" evidence="1">
    <location>
        <begin position="117"/>
        <end position="134"/>
    </location>
</feature>
<organism evidence="2 3">
    <name type="scientific">Phialophora macrospora</name>
    <dbReference type="NCBI Taxonomy" id="1851006"/>
    <lineage>
        <taxon>Eukaryota</taxon>
        <taxon>Fungi</taxon>
        <taxon>Dikarya</taxon>
        <taxon>Ascomycota</taxon>
        <taxon>Pezizomycotina</taxon>
        <taxon>Eurotiomycetes</taxon>
        <taxon>Chaetothyriomycetidae</taxon>
        <taxon>Chaetothyriales</taxon>
        <taxon>Herpotrichiellaceae</taxon>
        <taxon>Phialophora</taxon>
    </lineage>
</organism>
<evidence type="ECO:0000256" key="1">
    <source>
        <dbReference type="SAM" id="MobiDB-lite"/>
    </source>
</evidence>
<name>A0A0D2FZ17_9EURO</name>
<reference evidence="2 3" key="1">
    <citation type="submission" date="2015-01" db="EMBL/GenBank/DDBJ databases">
        <title>The Genome Sequence of Capronia semiimmersa CBS27337.</title>
        <authorList>
            <consortium name="The Broad Institute Genomics Platform"/>
            <person name="Cuomo C."/>
            <person name="de Hoog S."/>
            <person name="Gorbushina A."/>
            <person name="Stielow B."/>
            <person name="Teixiera M."/>
            <person name="Abouelleil A."/>
            <person name="Chapman S.B."/>
            <person name="Priest M."/>
            <person name="Young S.K."/>
            <person name="Wortman J."/>
            <person name="Nusbaum C."/>
            <person name="Birren B."/>
        </authorList>
    </citation>
    <scope>NUCLEOTIDE SEQUENCE [LARGE SCALE GENOMIC DNA]</scope>
    <source>
        <strain evidence="2 3">CBS 27337</strain>
    </source>
</reference>
<feature type="region of interest" description="Disordered" evidence="1">
    <location>
        <begin position="100"/>
        <end position="134"/>
    </location>
</feature>
<dbReference type="EMBL" id="KN846960">
    <property type="protein sequence ID" value="KIW65124.1"/>
    <property type="molecule type" value="Genomic_DNA"/>
</dbReference>
<accession>A0A0D2FZ17</accession>
<feature type="compositionally biased region" description="Basic and acidic residues" evidence="1">
    <location>
        <begin position="73"/>
        <end position="85"/>
    </location>
</feature>
<keyword evidence="3" id="KW-1185">Reference proteome</keyword>
<evidence type="ECO:0000313" key="2">
    <source>
        <dbReference type="EMBL" id="KIW65124.1"/>
    </source>
</evidence>
<sequence length="188" mass="20606">MPLDNKGEAFEYISITTLHATSEAILQPLSRPYGFNRRLVYPMPHPYGAIGEARPADRLPINVGPRPGAPSRVQREEGSRKEEPKQSTLYVAIAFDCDGAEETQSNHDGAARIMEDSNAEEDYENEEEKNDDDDEAFTMEMDSTSTGMIRPVVGNSVPGEPSNEGCPCHTTTANTYNIPRITTGLSIG</sequence>
<evidence type="ECO:0000313" key="3">
    <source>
        <dbReference type="Proteomes" id="UP000054266"/>
    </source>
</evidence>